<comment type="catalytic activity">
    <reaction evidence="10">
        <text>di-trans,octa-cis-undecaprenyl diphospho-N-acetyl-alpha-D-muramoyl-L-alanyl-D-glutamyl-meso-2,6-diaminopimeloyl-D-alanyl-D-alanine + UDP-N-acetyl-alpha-D-glucosamine = di-trans,octa-cis-undecaprenyl diphospho-[N-acetyl-alpha-D-glucosaminyl-(1-&gt;4)]-N-acetyl-alpha-D-muramoyl-L-alanyl-D-glutamyl-meso-2,6-diaminopimeloyl-D-alanyl-D-alanine + UDP + H(+)</text>
        <dbReference type="Rhea" id="RHEA:31227"/>
        <dbReference type="ChEBI" id="CHEBI:15378"/>
        <dbReference type="ChEBI" id="CHEBI:57705"/>
        <dbReference type="ChEBI" id="CHEBI:58223"/>
        <dbReference type="ChEBI" id="CHEBI:61387"/>
        <dbReference type="ChEBI" id="CHEBI:61388"/>
        <dbReference type="EC" id="2.4.1.227"/>
    </reaction>
</comment>
<evidence type="ECO:0000259" key="13">
    <source>
        <dbReference type="Pfam" id="PF04101"/>
    </source>
</evidence>
<keyword evidence="3 10" id="KW-0328">Glycosyltransferase</keyword>
<dbReference type="NCBIfam" id="TIGR01133">
    <property type="entry name" value="murG"/>
    <property type="match status" value="1"/>
</dbReference>
<evidence type="ECO:0000256" key="5">
    <source>
        <dbReference type="ARBA" id="ARBA00022960"/>
    </source>
</evidence>
<name>A0A0F0CWJ3_9BACT</name>
<dbReference type="GO" id="GO:0051301">
    <property type="term" value="P:cell division"/>
    <property type="evidence" value="ECO:0007669"/>
    <property type="project" value="UniProtKB-KW"/>
</dbReference>
<dbReference type="GO" id="GO:0005886">
    <property type="term" value="C:plasma membrane"/>
    <property type="evidence" value="ECO:0007669"/>
    <property type="project" value="UniProtKB-SubCell"/>
</dbReference>
<accession>A0A0F0CWJ3</accession>
<comment type="caution">
    <text evidence="14">The sequence shown here is derived from an EMBL/GenBank/DDBJ whole genome shotgun (WGS) entry which is preliminary data.</text>
</comment>
<keyword evidence="8 10" id="KW-0131">Cell cycle</keyword>
<organism evidence="14 15">
    <name type="scientific">Candidatus Omnitrophus magneticus</name>
    <dbReference type="NCBI Taxonomy" id="1609969"/>
    <lineage>
        <taxon>Bacteria</taxon>
        <taxon>Pseudomonadati</taxon>
        <taxon>Candidatus Omnitrophota</taxon>
        <taxon>Candidatus Omnitrophus</taxon>
    </lineage>
</organism>
<keyword evidence="4 10" id="KW-0808">Transferase</keyword>
<evidence type="ECO:0000256" key="3">
    <source>
        <dbReference type="ARBA" id="ARBA00022676"/>
    </source>
</evidence>
<dbReference type="Proteomes" id="UP000033428">
    <property type="component" value="Unassembled WGS sequence"/>
</dbReference>
<feature type="domain" description="Glycosyl transferase family 28 C-terminal" evidence="13">
    <location>
        <begin position="195"/>
        <end position="348"/>
    </location>
</feature>
<feature type="transmembrane region" description="Helical" evidence="11">
    <location>
        <begin position="75"/>
        <end position="94"/>
    </location>
</feature>
<dbReference type="Pfam" id="PF04101">
    <property type="entry name" value="Glyco_tran_28_C"/>
    <property type="match status" value="1"/>
</dbReference>
<evidence type="ECO:0000256" key="9">
    <source>
        <dbReference type="ARBA" id="ARBA00023316"/>
    </source>
</evidence>
<keyword evidence="2 10" id="KW-0132">Cell division</keyword>
<dbReference type="GO" id="GO:0071555">
    <property type="term" value="P:cell wall organization"/>
    <property type="evidence" value="ECO:0007669"/>
    <property type="project" value="UniProtKB-KW"/>
</dbReference>
<dbReference type="HAMAP" id="MF_00033">
    <property type="entry name" value="MurG"/>
    <property type="match status" value="1"/>
</dbReference>
<evidence type="ECO:0000256" key="2">
    <source>
        <dbReference type="ARBA" id="ARBA00022618"/>
    </source>
</evidence>
<dbReference type="Gene3D" id="3.40.50.2000">
    <property type="entry name" value="Glycogen Phosphorylase B"/>
    <property type="match status" value="2"/>
</dbReference>
<dbReference type="GO" id="GO:0050511">
    <property type="term" value="F:undecaprenyldiphospho-muramoylpentapeptide beta-N-acetylglucosaminyltransferase activity"/>
    <property type="evidence" value="ECO:0007669"/>
    <property type="project" value="UniProtKB-UniRule"/>
</dbReference>
<dbReference type="PATRIC" id="fig|1609969.3.peg.359"/>
<keyword evidence="11" id="KW-0812">Transmembrane</keyword>
<feature type="domain" description="Glycosyltransferase family 28 N-terminal" evidence="12">
    <location>
        <begin position="9"/>
        <end position="147"/>
    </location>
</feature>
<keyword evidence="6 10" id="KW-0573">Peptidoglycan synthesis</keyword>
<dbReference type="GO" id="GO:0008360">
    <property type="term" value="P:regulation of cell shape"/>
    <property type="evidence" value="ECO:0007669"/>
    <property type="project" value="UniProtKB-KW"/>
</dbReference>
<comment type="subcellular location">
    <subcellularLocation>
        <location evidence="10">Cell membrane</location>
        <topology evidence="10">Peripheral membrane protein</topology>
        <orientation evidence="10">Cytoplasmic side</orientation>
    </subcellularLocation>
</comment>
<dbReference type="PANTHER" id="PTHR21015:SF22">
    <property type="entry name" value="GLYCOSYLTRANSFERASE"/>
    <property type="match status" value="1"/>
</dbReference>
<evidence type="ECO:0000256" key="1">
    <source>
        <dbReference type="ARBA" id="ARBA00022475"/>
    </source>
</evidence>
<dbReference type="InterPro" id="IPR007235">
    <property type="entry name" value="Glyco_trans_28_C"/>
</dbReference>
<dbReference type="PANTHER" id="PTHR21015">
    <property type="entry name" value="UDP-N-ACETYLGLUCOSAMINE--N-ACETYLMURAMYL-(PENTAPEPTIDE) PYROPHOSPHORYL-UNDECAPRENOL N-ACETYLGLUCOSAMINE TRANSFERASE 1"/>
    <property type="match status" value="1"/>
</dbReference>
<comment type="pathway">
    <text evidence="10">Cell wall biogenesis; peptidoglycan biosynthesis.</text>
</comment>
<feature type="binding site" evidence="10">
    <location>
        <position position="129"/>
    </location>
    <ligand>
        <name>UDP-N-acetyl-alpha-D-glucosamine</name>
        <dbReference type="ChEBI" id="CHEBI:57705"/>
    </ligand>
</feature>
<feature type="binding site" evidence="10">
    <location>
        <begin position="16"/>
        <end position="18"/>
    </location>
    <ligand>
        <name>UDP-N-acetyl-alpha-D-glucosamine</name>
        <dbReference type="ChEBI" id="CHEBI:57705"/>
    </ligand>
</feature>
<dbReference type="GO" id="GO:0051991">
    <property type="term" value="F:UDP-N-acetyl-D-glucosamine:N-acetylmuramoyl-L-alanyl-D-glutamyl-meso-2,6-diaminopimelyl-D-alanyl-D-alanine-diphosphoundecaprenol 4-beta-N-acetylglucosaminlytransferase activity"/>
    <property type="evidence" value="ECO:0007669"/>
    <property type="project" value="RHEA"/>
</dbReference>
<evidence type="ECO:0000256" key="4">
    <source>
        <dbReference type="ARBA" id="ARBA00022679"/>
    </source>
</evidence>
<evidence type="ECO:0000256" key="11">
    <source>
        <dbReference type="SAM" id="Phobius"/>
    </source>
</evidence>
<comment type="caution">
    <text evidence="10">Lacks conserved residue(s) required for the propagation of feature annotation.</text>
</comment>
<keyword evidence="7 10" id="KW-0472">Membrane</keyword>
<dbReference type="UniPathway" id="UPA00219"/>
<dbReference type="CDD" id="cd03785">
    <property type="entry name" value="GT28_MurG"/>
    <property type="match status" value="1"/>
</dbReference>
<sequence>MKNKKHIRVFLAAGGSGGHIFPAIALSRELDNKGLDVNFISSKRQLDRTLLSAYKDKSFFLSINPMPYNFNPVKWVVFFCKIFWDIMFALFLIVRFRPNVFVGFGGYSTGAASLGAKLLGIPILIHEQNSETGRANKILSRVAKVIAVSFKDSIELIPKKSARVVYTGNPIRNIMSFNNKKEARSLLGLNSDKYTILIIGGSQGSTFLNRTALAMAKVLNETKQGEIQFIHLTGIKDYESVLESYAENNISAKVFPFLNNIEYAYSACDIAISRSGAAVIFELALYGKPMILVPYPSLKNSQRSNARYFMREGAAILREEKDLSGNILAEDILKIFNNKEISDKMAQSSLFLACPKAAMNLAEEVIKLV</sequence>
<evidence type="ECO:0000256" key="7">
    <source>
        <dbReference type="ARBA" id="ARBA00023136"/>
    </source>
</evidence>
<proteinExistence type="inferred from homology"/>
<dbReference type="GO" id="GO:0005975">
    <property type="term" value="P:carbohydrate metabolic process"/>
    <property type="evidence" value="ECO:0007669"/>
    <property type="project" value="InterPro"/>
</dbReference>
<feature type="binding site" evidence="10">
    <location>
        <position position="172"/>
    </location>
    <ligand>
        <name>UDP-N-acetyl-alpha-D-glucosamine</name>
        <dbReference type="ChEBI" id="CHEBI:57705"/>
    </ligand>
</feature>
<keyword evidence="5 10" id="KW-0133">Cell shape</keyword>
<feature type="binding site" evidence="10">
    <location>
        <position position="302"/>
    </location>
    <ligand>
        <name>UDP-N-acetyl-alpha-D-glucosamine</name>
        <dbReference type="ChEBI" id="CHEBI:57705"/>
    </ligand>
</feature>
<dbReference type="AlphaFoldDB" id="A0A0F0CWJ3"/>
<evidence type="ECO:0000256" key="10">
    <source>
        <dbReference type="HAMAP-Rule" id="MF_00033"/>
    </source>
</evidence>
<dbReference type="InterPro" id="IPR004276">
    <property type="entry name" value="GlycoTrans_28_N"/>
</dbReference>
<protein>
    <recommendedName>
        <fullName evidence="10">UDP-N-acetylglucosamine--N-acetylmuramyl-(pentapeptide) pyrophosphoryl-undecaprenol N-acetylglucosamine transferase</fullName>
        <ecNumber evidence="10">2.4.1.227</ecNumber>
    </recommendedName>
    <alternativeName>
        <fullName evidence="10">Undecaprenyl-PP-MurNAc-pentapeptide-UDPGlcNAc GlcNAc transferase</fullName>
    </alternativeName>
</protein>
<dbReference type="EC" id="2.4.1.227" evidence="10"/>
<evidence type="ECO:0000313" key="15">
    <source>
        <dbReference type="Proteomes" id="UP000033428"/>
    </source>
</evidence>
<comment type="function">
    <text evidence="10">Cell wall formation. Catalyzes the transfer of a GlcNAc subunit on undecaprenyl-pyrophosphoryl-MurNAc-pentapeptide (lipid intermediate I) to form undecaprenyl-pyrophosphoryl-MurNAc-(pentapeptide)GlcNAc (lipid intermediate II).</text>
</comment>
<keyword evidence="15" id="KW-1185">Reference proteome</keyword>
<keyword evidence="11" id="KW-1133">Transmembrane helix</keyword>
<dbReference type="SUPFAM" id="SSF53756">
    <property type="entry name" value="UDP-Glycosyltransferase/glycogen phosphorylase"/>
    <property type="match status" value="1"/>
</dbReference>
<keyword evidence="9 10" id="KW-0961">Cell wall biogenesis/degradation</keyword>
<evidence type="ECO:0000256" key="6">
    <source>
        <dbReference type="ARBA" id="ARBA00022984"/>
    </source>
</evidence>
<evidence type="ECO:0000259" key="12">
    <source>
        <dbReference type="Pfam" id="PF03033"/>
    </source>
</evidence>
<dbReference type="EMBL" id="JYNY01000070">
    <property type="protein sequence ID" value="KJJ85805.1"/>
    <property type="molecule type" value="Genomic_DNA"/>
</dbReference>
<feature type="binding site" evidence="10">
    <location>
        <position position="202"/>
    </location>
    <ligand>
        <name>UDP-N-acetyl-alpha-D-glucosamine</name>
        <dbReference type="ChEBI" id="CHEBI:57705"/>
    </ligand>
</feature>
<comment type="similarity">
    <text evidence="10">Belongs to the glycosyltransferase 28 family. MurG subfamily.</text>
</comment>
<dbReference type="InterPro" id="IPR006009">
    <property type="entry name" value="GlcNAc_MurG"/>
</dbReference>
<reference evidence="14 15" key="1">
    <citation type="submission" date="2015-02" db="EMBL/GenBank/DDBJ databases">
        <title>Single-cell genomics of uncultivated deep-branching MTB reveals a conserved set of magnetosome genes.</title>
        <authorList>
            <person name="Kolinko S."/>
            <person name="Richter M."/>
            <person name="Glockner F.O."/>
            <person name="Brachmann A."/>
            <person name="Schuler D."/>
        </authorList>
    </citation>
    <scope>NUCLEOTIDE SEQUENCE [LARGE SCALE GENOMIC DNA]</scope>
    <source>
        <strain evidence="14">SKK-01</strain>
    </source>
</reference>
<dbReference type="Pfam" id="PF03033">
    <property type="entry name" value="Glyco_transf_28"/>
    <property type="match status" value="1"/>
</dbReference>
<dbReference type="GO" id="GO:0009252">
    <property type="term" value="P:peptidoglycan biosynthetic process"/>
    <property type="evidence" value="ECO:0007669"/>
    <property type="project" value="UniProtKB-UniRule"/>
</dbReference>
<evidence type="ECO:0000313" key="14">
    <source>
        <dbReference type="EMBL" id="KJJ85805.1"/>
    </source>
</evidence>
<keyword evidence="1 10" id="KW-1003">Cell membrane</keyword>
<evidence type="ECO:0000256" key="8">
    <source>
        <dbReference type="ARBA" id="ARBA00023306"/>
    </source>
</evidence>
<gene>
    <name evidence="10" type="primary">murG</name>
    <name evidence="14" type="ORF">OMAG_000323</name>
</gene>